<name>A0A1L7WPR5_9HELO</name>
<sequence>MDPAPQRYLPDRLIYAWTEDEEACPKKTNTTQLVAQDEDGNTTFTQVLPVHATLTTTASIVRHETTPTKGLAYPRCGAAHGNILAQPVEHTIENAVQATALHTDTELVKAIAKAIPHDKGFSRIIKHISGNGFGLSLSLMNPD</sequence>
<dbReference type="AlphaFoldDB" id="A0A1L7WPR5"/>
<organism evidence="1 2">
    <name type="scientific">Phialocephala subalpina</name>
    <dbReference type="NCBI Taxonomy" id="576137"/>
    <lineage>
        <taxon>Eukaryota</taxon>
        <taxon>Fungi</taxon>
        <taxon>Dikarya</taxon>
        <taxon>Ascomycota</taxon>
        <taxon>Pezizomycotina</taxon>
        <taxon>Leotiomycetes</taxon>
        <taxon>Helotiales</taxon>
        <taxon>Mollisiaceae</taxon>
        <taxon>Phialocephala</taxon>
        <taxon>Phialocephala fortinii species complex</taxon>
    </lineage>
</organism>
<evidence type="ECO:0000313" key="2">
    <source>
        <dbReference type="Proteomes" id="UP000184330"/>
    </source>
</evidence>
<gene>
    <name evidence="1" type="ORF">PAC_04647</name>
</gene>
<dbReference type="Proteomes" id="UP000184330">
    <property type="component" value="Unassembled WGS sequence"/>
</dbReference>
<keyword evidence="2" id="KW-1185">Reference proteome</keyword>
<proteinExistence type="predicted"/>
<reference evidence="1 2" key="1">
    <citation type="submission" date="2016-03" db="EMBL/GenBank/DDBJ databases">
        <authorList>
            <person name="Ploux O."/>
        </authorList>
    </citation>
    <scope>NUCLEOTIDE SEQUENCE [LARGE SCALE GENOMIC DNA]</scope>
    <source>
        <strain evidence="1 2">UAMH 11012</strain>
    </source>
</reference>
<protein>
    <submittedName>
        <fullName evidence="1">Uncharacterized protein</fullName>
    </submittedName>
</protein>
<accession>A0A1L7WPR5</accession>
<dbReference type="EMBL" id="FJOG01000005">
    <property type="protein sequence ID" value="CZR54763.1"/>
    <property type="molecule type" value="Genomic_DNA"/>
</dbReference>
<evidence type="ECO:0000313" key="1">
    <source>
        <dbReference type="EMBL" id="CZR54763.1"/>
    </source>
</evidence>